<dbReference type="InterPro" id="IPR011010">
    <property type="entry name" value="DNA_brk_join_enz"/>
</dbReference>
<feature type="domain" description="HTH cro/C1-type" evidence="6">
    <location>
        <begin position="138"/>
        <end position="191"/>
    </location>
</feature>
<dbReference type="InterPro" id="IPR050090">
    <property type="entry name" value="Tyrosine_recombinase_XerCD"/>
</dbReference>
<dbReference type="SUPFAM" id="SSF47413">
    <property type="entry name" value="lambda repressor-like DNA-binding domains"/>
    <property type="match status" value="1"/>
</dbReference>
<dbReference type="Gene3D" id="1.10.150.130">
    <property type="match status" value="1"/>
</dbReference>
<evidence type="ECO:0000259" key="7">
    <source>
        <dbReference type="PROSITE" id="PS51898"/>
    </source>
</evidence>
<sequence length="457" mass="51395">MATVTRRGKSYSIRVSCGYDMTGRQIIRKPQPDMTDAQAEKEAQRQAVLFEEKCRTGQVLQGNVRFADFAEIWLRDYAAKQVRPTTFDRYKAMLPRINAAIGHIRLDRLQPHHLMQFYSNLEEAGIREDGKQHFKGDLWQMLRARSITKTAFAEQTGVSLAVLASITQGKNVSAESARRISDALGEPVSALFEPVGNDKGLSAKTILHHHRLISVILQTAVEWQVLFSNPCDRVKPPRVEHKEARYLDEEQAARLMEALESADIQNRTMIKLLLYTGMRRGELCGLTWEDIDFEKLVIHIRRSSLYLADKGIFEDETKNATSRRSIKVPADAIQALRGFRAWQRQQALQLGDQWQASGRVFTAWNGALIHPDTISGWFARFIRENNLPDISLHSLRHTNATLLIAAGTNLQTVAARLGHASVTTTGKIYAHAIQSADAAAAETLQDLLHPLGTKVKK</sequence>
<protein>
    <submittedName>
        <fullName evidence="8">Tyrosine-type recombinase/integrase</fullName>
    </submittedName>
</protein>
<evidence type="ECO:0000256" key="2">
    <source>
        <dbReference type="ARBA" id="ARBA00008857"/>
    </source>
</evidence>
<dbReference type="CDD" id="cd01189">
    <property type="entry name" value="INT_ICEBs1_C_like"/>
    <property type="match status" value="1"/>
</dbReference>
<dbReference type="InterPro" id="IPR010998">
    <property type="entry name" value="Integrase_recombinase_N"/>
</dbReference>
<gene>
    <name evidence="8" type="ORF">H8S45_08470</name>
</gene>
<name>A0A923RW14_9FIRM</name>
<keyword evidence="3" id="KW-0229">DNA integration</keyword>
<evidence type="ECO:0000313" key="9">
    <source>
        <dbReference type="Proteomes" id="UP000606499"/>
    </source>
</evidence>
<dbReference type="RefSeq" id="WP_147574174.1">
    <property type="nucleotide sequence ID" value="NZ_JACOPL010000007.1"/>
</dbReference>
<dbReference type="SUPFAM" id="SSF56349">
    <property type="entry name" value="DNA breaking-rejoining enzymes"/>
    <property type="match status" value="1"/>
</dbReference>
<dbReference type="Proteomes" id="UP000606499">
    <property type="component" value="Unassembled WGS sequence"/>
</dbReference>
<dbReference type="Pfam" id="PF00589">
    <property type="entry name" value="Phage_integrase"/>
    <property type="match status" value="1"/>
</dbReference>
<keyword evidence="4" id="KW-0238">DNA-binding</keyword>
<reference evidence="8" key="1">
    <citation type="submission" date="2020-08" db="EMBL/GenBank/DDBJ databases">
        <title>Genome public.</title>
        <authorList>
            <person name="Liu C."/>
            <person name="Sun Q."/>
        </authorList>
    </citation>
    <scope>NUCLEOTIDE SEQUENCE</scope>
    <source>
        <strain evidence="8">NSJ-28</strain>
    </source>
</reference>
<evidence type="ECO:0000256" key="1">
    <source>
        <dbReference type="ARBA" id="ARBA00003283"/>
    </source>
</evidence>
<dbReference type="GO" id="GO:0006310">
    <property type="term" value="P:DNA recombination"/>
    <property type="evidence" value="ECO:0007669"/>
    <property type="project" value="UniProtKB-KW"/>
</dbReference>
<dbReference type="Gene3D" id="1.10.260.40">
    <property type="entry name" value="lambda repressor-like DNA-binding domains"/>
    <property type="match status" value="1"/>
</dbReference>
<dbReference type="EMBL" id="JACOPL010000007">
    <property type="protein sequence ID" value="MBC5725489.1"/>
    <property type="molecule type" value="Genomic_DNA"/>
</dbReference>
<comment type="function">
    <text evidence="1">Site-specific tyrosine recombinase, which acts by catalyzing the cutting and rejoining of the recombining DNA molecules.</text>
</comment>
<dbReference type="Pfam" id="PF13443">
    <property type="entry name" value="HTH_26"/>
    <property type="match status" value="1"/>
</dbReference>
<dbReference type="GO" id="GO:0003677">
    <property type="term" value="F:DNA binding"/>
    <property type="evidence" value="ECO:0007669"/>
    <property type="project" value="UniProtKB-KW"/>
</dbReference>
<dbReference type="PROSITE" id="PS51898">
    <property type="entry name" value="TYR_RECOMBINASE"/>
    <property type="match status" value="1"/>
</dbReference>
<dbReference type="GO" id="GO:0015074">
    <property type="term" value="P:DNA integration"/>
    <property type="evidence" value="ECO:0007669"/>
    <property type="project" value="UniProtKB-KW"/>
</dbReference>
<evidence type="ECO:0000256" key="3">
    <source>
        <dbReference type="ARBA" id="ARBA00022908"/>
    </source>
</evidence>
<keyword evidence="5" id="KW-0233">DNA recombination</keyword>
<dbReference type="InterPro" id="IPR004107">
    <property type="entry name" value="Integrase_SAM-like_N"/>
</dbReference>
<dbReference type="AlphaFoldDB" id="A0A923RW14"/>
<proteinExistence type="inferred from homology"/>
<comment type="similarity">
    <text evidence="2">Belongs to the 'phage' integrase family.</text>
</comment>
<dbReference type="InterPro" id="IPR001387">
    <property type="entry name" value="Cro/C1-type_HTH"/>
</dbReference>
<keyword evidence="9" id="KW-1185">Reference proteome</keyword>
<feature type="domain" description="Tyr recombinase" evidence="7">
    <location>
        <begin position="242"/>
        <end position="442"/>
    </location>
</feature>
<evidence type="ECO:0000256" key="5">
    <source>
        <dbReference type="ARBA" id="ARBA00023172"/>
    </source>
</evidence>
<evidence type="ECO:0000259" key="6">
    <source>
        <dbReference type="PROSITE" id="PS50943"/>
    </source>
</evidence>
<evidence type="ECO:0000256" key="4">
    <source>
        <dbReference type="ARBA" id="ARBA00023125"/>
    </source>
</evidence>
<dbReference type="SMART" id="SM00530">
    <property type="entry name" value="HTH_XRE"/>
    <property type="match status" value="1"/>
</dbReference>
<dbReference type="PANTHER" id="PTHR30349">
    <property type="entry name" value="PHAGE INTEGRASE-RELATED"/>
    <property type="match status" value="1"/>
</dbReference>
<accession>A0A923RW14</accession>
<comment type="caution">
    <text evidence="8">The sequence shown here is derived from an EMBL/GenBank/DDBJ whole genome shotgun (WGS) entry which is preliminary data.</text>
</comment>
<dbReference type="CDD" id="cd00093">
    <property type="entry name" value="HTH_XRE"/>
    <property type="match status" value="1"/>
</dbReference>
<dbReference type="InterPro" id="IPR002104">
    <property type="entry name" value="Integrase_catalytic"/>
</dbReference>
<dbReference type="InterPro" id="IPR010982">
    <property type="entry name" value="Lambda_DNA-bd_dom_sf"/>
</dbReference>
<evidence type="ECO:0000313" key="8">
    <source>
        <dbReference type="EMBL" id="MBC5725489.1"/>
    </source>
</evidence>
<dbReference type="PANTHER" id="PTHR30349:SF91">
    <property type="entry name" value="INTA PROTEIN"/>
    <property type="match status" value="1"/>
</dbReference>
<dbReference type="PROSITE" id="PS50943">
    <property type="entry name" value="HTH_CROC1"/>
    <property type="match status" value="1"/>
</dbReference>
<dbReference type="Pfam" id="PF14659">
    <property type="entry name" value="Phage_int_SAM_3"/>
    <property type="match status" value="1"/>
</dbReference>
<dbReference type="Gene3D" id="1.10.443.10">
    <property type="entry name" value="Intergrase catalytic core"/>
    <property type="match status" value="1"/>
</dbReference>
<dbReference type="InterPro" id="IPR013762">
    <property type="entry name" value="Integrase-like_cat_sf"/>
</dbReference>
<organism evidence="8 9">
    <name type="scientific">Agathobaculum faecis</name>
    <dbReference type="NCBI Taxonomy" id="2763013"/>
    <lineage>
        <taxon>Bacteria</taxon>
        <taxon>Bacillati</taxon>
        <taxon>Bacillota</taxon>
        <taxon>Clostridia</taxon>
        <taxon>Eubacteriales</taxon>
        <taxon>Butyricicoccaceae</taxon>
        <taxon>Agathobaculum</taxon>
    </lineage>
</organism>